<evidence type="ECO:0000256" key="2">
    <source>
        <dbReference type="ARBA" id="ARBA00023004"/>
    </source>
</evidence>
<proteinExistence type="inferred from homology"/>
<keyword evidence="2 3" id="KW-0408">Iron</keyword>
<dbReference type="GO" id="GO:0046872">
    <property type="term" value="F:metal ion binding"/>
    <property type="evidence" value="ECO:0007669"/>
    <property type="project" value="UniProtKB-KW"/>
</dbReference>
<dbReference type="EMBL" id="JAUIZM010000005">
    <property type="protein sequence ID" value="KAK1385026.1"/>
    <property type="molecule type" value="Genomic_DNA"/>
</dbReference>
<evidence type="ECO:0000313" key="5">
    <source>
        <dbReference type="EMBL" id="KAK1385026.1"/>
    </source>
</evidence>
<dbReference type="Gene3D" id="2.60.120.330">
    <property type="entry name" value="B-lactam Antibiotic, Isopenicillin N Synthase, Chain"/>
    <property type="match status" value="1"/>
</dbReference>
<dbReference type="InterPro" id="IPR044861">
    <property type="entry name" value="IPNS-like_FE2OG_OXY"/>
</dbReference>
<evidence type="ECO:0000259" key="4">
    <source>
        <dbReference type="PROSITE" id="PS51471"/>
    </source>
</evidence>
<evidence type="ECO:0000313" key="6">
    <source>
        <dbReference type="Proteomes" id="UP001237642"/>
    </source>
</evidence>
<protein>
    <submittedName>
        <fullName evidence="5">Gibberellin 2-beta-dioxygenase 2</fullName>
    </submittedName>
</protein>
<comment type="similarity">
    <text evidence="3">Belongs to the iron/ascorbate-dependent oxidoreductase family.</text>
</comment>
<accession>A0AAD8IGE5</accession>
<gene>
    <name evidence="5" type="ORF">POM88_022761</name>
</gene>
<sequence length="326" mass="36645">MVAVSPTHHSSEENQSFSVPTIDMSLDRILVSNKIVQACEEYGFFKLVSHGIPNRIISNMEEESYDFFSKPACKKQEAGPPSPFGYGCKSIGLKGDMGELEYILLEANPSSISRRSITMSADPNKFSDAVTEYVQTIRDLSCEVLDHMAQGLRLPDKSLSCLIKDDDNDSCFRVNHYHPFDDNNNIENSINCPLIGFGEHCDPQIITILRSNDVGGLQIYSKDNHWISVPPHPAEFCVFVGEALQVLTNKRFLSVKHRVLANFSKQSRISMMYFAAPSLAASLSWLPPANSPFGPRLYRNLTWGEYKKVVYSGRLGDQRLEFFELS</sequence>
<keyword evidence="3" id="KW-0560">Oxidoreductase</keyword>
<dbReference type="PROSITE" id="PS51471">
    <property type="entry name" value="FE2OG_OXY"/>
    <property type="match status" value="1"/>
</dbReference>
<organism evidence="5 6">
    <name type="scientific">Heracleum sosnowskyi</name>
    <dbReference type="NCBI Taxonomy" id="360622"/>
    <lineage>
        <taxon>Eukaryota</taxon>
        <taxon>Viridiplantae</taxon>
        <taxon>Streptophyta</taxon>
        <taxon>Embryophyta</taxon>
        <taxon>Tracheophyta</taxon>
        <taxon>Spermatophyta</taxon>
        <taxon>Magnoliopsida</taxon>
        <taxon>eudicotyledons</taxon>
        <taxon>Gunneridae</taxon>
        <taxon>Pentapetalae</taxon>
        <taxon>asterids</taxon>
        <taxon>campanulids</taxon>
        <taxon>Apiales</taxon>
        <taxon>Apiaceae</taxon>
        <taxon>Apioideae</taxon>
        <taxon>apioid superclade</taxon>
        <taxon>Tordylieae</taxon>
        <taxon>Tordyliinae</taxon>
        <taxon>Heracleum</taxon>
    </lineage>
</organism>
<reference evidence="5" key="2">
    <citation type="submission" date="2023-05" db="EMBL/GenBank/DDBJ databases">
        <authorList>
            <person name="Schelkunov M.I."/>
        </authorList>
    </citation>
    <scope>NUCLEOTIDE SEQUENCE</scope>
    <source>
        <strain evidence="5">Hsosn_3</strain>
        <tissue evidence="5">Leaf</tissue>
    </source>
</reference>
<dbReference type="Proteomes" id="UP001237642">
    <property type="component" value="Unassembled WGS sequence"/>
</dbReference>
<feature type="domain" description="Fe2OG dioxygenase" evidence="4">
    <location>
        <begin position="167"/>
        <end position="277"/>
    </location>
</feature>
<dbReference type="PANTHER" id="PTHR47990">
    <property type="entry name" value="2-OXOGLUTARATE (2OG) AND FE(II)-DEPENDENT OXYGENASE SUPERFAMILY PROTEIN-RELATED"/>
    <property type="match status" value="1"/>
</dbReference>
<dbReference type="AlphaFoldDB" id="A0AAD8IGE5"/>
<keyword evidence="1 3" id="KW-0479">Metal-binding</keyword>
<evidence type="ECO:0000256" key="1">
    <source>
        <dbReference type="ARBA" id="ARBA00022723"/>
    </source>
</evidence>
<dbReference type="InterPro" id="IPR005123">
    <property type="entry name" value="Oxoglu/Fe-dep_dioxygenase_dom"/>
</dbReference>
<dbReference type="SUPFAM" id="SSF51197">
    <property type="entry name" value="Clavaminate synthase-like"/>
    <property type="match status" value="1"/>
</dbReference>
<keyword evidence="6" id="KW-1185">Reference proteome</keyword>
<dbReference type="InterPro" id="IPR026992">
    <property type="entry name" value="DIOX_N"/>
</dbReference>
<dbReference type="InterPro" id="IPR050231">
    <property type="entry name" value="Iron_ascorbate_oxido_reductase"/>
</dbReference>
<reference evidence="5" key="1">
    <citation type="submission" date="2023-02" db="EMBL/GenBank/DDBJ databases">
        <title>Genome of toxic invasive species Heracleum sosnowskyi carries increased number of genes despite the absence of recent whole-genome duplications.</title>
        <authorList>
            <person name="Schelkunov M."/>
            <person name="Shtratnikova V."/>
            <person name="Makarenko M."/>
            <person name="Klepikova A."/>
            <person name="Omelchenko D."/>
            <person name="Novikova G."/>
            <person name="Obukhova E."/>
            <person name="Bogdanov V."/>
            <person name="Penin A."/>
            <person name="Logacheva M."/>
        </authorList>
    </citation>
    <scope>NUCLEOTIDE SEQUENCE</scope>
    <source>
        <strain evidence="5">Hsosn_3</strain>
        <tissue evidence="5">Leaf</tissue>
    </source>
</reference>
<comment type="caution">
    <text evidence="5">The sequence shown here is derived from an EMBL/GenBank/DDBJ whole genome shotgun (WGS) entry which is preliminary data.</text>
</comment>
<dbReference type="Pfam" id="PF14226">
    <property type="entry name" value="DIOX_N"/>
    <property type="match status" value="1"/>
</dbReference>
<dbReference type="InterPro" id="IPR027443">
    <property type="entry name" value="IPNS-like_sf"/>
</dbReference>
<evidence type="ECO:0000256" key="3">
    <source>
        <dbReference type="RuleBase" id="RU003682"/>
    </source>
</evidence>
<dbReference type="GO" id="GO:0016705">
    <property type="term" value="F:oxidoreductase activity, acting on paired donors, with incorporation or reduction of molecular oxygen"/>
    <property type="evidence" value="ECO:0007669"/>
    <property type="project" value="UniProtKB-ARBA"/>
</dbReference>
<dbReference type="Pfam" id="PF03171">
    <property type="entry name" value="2OG-FeII_Oxy"/>
    <property type="match status" value="1"/>
</dbReference>
<dbReference type="PRINTS" id="PR00682">
    <property type="entry name" value="IPNSYNTHASE"/>
</dbReference>
<name>A0AAD8IGE5_9APIA</name>